<sequence length="277" mass="29563">MPATTATTVTVSRGVLLVGYALLILLPVSLVLTGSFKTTPELFDSPFGLPDSLSLDNYRTVLGEQAMSTALRNSALVTAGGVTLTLALAILAAYGIARIPGWRGWAIHGFLVLGMAVPAQANMIPQYVLFDQLGLLNSLVGLVLIETVVCLPVAVFILAGFMRTLPPELYEASALDGAGPWRTLQSVVLPLSLPSVAATAIFLVVIQWNDLLYPLLFIQTPEKRTLPLALLDFQGEFLTNYPLLFTGVLVASTPLVVAYVFLQRYFVAGLTAGSVRG</sequence>
<dbReference type="Proteomes" id="UP001204524">
    <property type="component" value="Unassembled WGS sequence"/>
</dbReference>
<evidence type="ECO:0000256" key="4">
    <source>
        <dbReference type="ARBA" id="ARBA00022692"/>
    </source>
</evidence>
<evidence type="ECO:0000313" key="9">
    <source>
        <dbReference type="EMBL" id="MCP3423119.1"/>
    </source>
</evidence>
<evidence type="ECO:0000256" key="2">
    <source>
        <dbReference type="ARBA" id="ARBA00022448"/>
    </source>
</evidence>
<keyword evidence="2 7" id="KW-0813">Transport</keyword>
<name>A0ABT1L0J1_9ACTN</name>
<feature type="transmembrane region" description="Helical" evidence="7">
    <location>
        <begin position="187"/>
        <end position="208"/>
    </location>
</feature>
<evidence type="ECO:0000259" key="8">
    <source>
        <dbReference type="PROSITE" id="PS50928"/>
    </source>
</evidence>
<organism evidence="9 10">
    <name type="scientific">Nocardioides pinisoli</name>
    <dbReference type="NCBI Taxonomy" id="2950279"/>
    <lineage>
        <taxon>Bacteria</taxon>
        <taxon>Bacillati</taxon>
        <taxon>Actinomycetota</taxon>
        <taxon>Actinomycetes</taxon>
        <taxon>Propionibacteriales</taxon>
        <taxon>Nocardioidaceae</taxon>
        <taxon>Nocardioides</taxon>
    </lineage>
</organism>
<dbReference type="PANTHER" id="PTHR43744">
    <property type="entry name" value="ABC TRANSPORTER PERMEASE PROTEIN MG189-RELATED-RELATED"/>
    <property type="match status" value="1"/>
</dbReference>
<accession>A0ABT1L0J1</accession>
<feature type="transmembrane region" description="Helical" evidence="7">
    <location>
        <begin position="241"/>
        <end position="262"/>
    </location>
</feature>
<protein>
    <submittedName>
        <fullName evidence="9">Carbohydrate ABC transporter permease</fullName>
    </submittedName>
</protein>
<evidence type="ECO:0000256" key="6">
    <source>
        <dbReference type="ARBA" id="ARBA00023136"/>
    </source>
</evidence>
<reference evidence="9 10" key="1">
    <citation type="submission" date="2022-06" db="EMBL/GenBank/DDBJ databases">
        <authorList>
            <person name="So Y."/>
        </authorList>
    </citation>
    <scope>NUCLEOTIDE SEQUENCE [LARGE SCALE GENOMIC DNA]</scope>
    <source>
        <strain evidence="9 10">STR3</strain>
    </source>
</reference>
<dbReference type="InterPro" id="IPR000515">
    <property type="entry name" value="MetI-like"/>
</dbReference>
<evidence type="ECO:0000256" key="3">
    <source>
        <dbReference type="ARBA" id="ARBA00022475"/>
    </source>
</evidence>
<keyword evidence="6 7" id="KW-0472">Membrane</keyword>
<feature type="transmembrane region" description="Helical" evidence="7">
    <location>
        <begin position="75"/>
        <end position="97"/>
    </location>
</feature>
<dbReference type="EMBL" id="JANARS010000006">
    <property type="protein sequence ID" value="MCP3423119.1"/>
    <property type="molecule type" value="Genomic_DNA"/>
</dbReference>
<dbReference type="PROSITE" id="PS50928">
    <property type="entry name" value="ABC_TM1"/>
    <property type="match status" value="1"/>
</dbReference>
<proteinExistence type="inferred from homology"/>
<dbReference type="Gene3D" id="1.10.3720.10">
    <property type="entry name" value="MetI-like"/>
    <property type="match status" value="1"/>
</dbReference>
<feature type="domain" description="ABC transmembrane type-1" evidence="8">
    <location>
        <begin position="71"/>
        <end position="262"/>
    </location>
</feature>
<comment type="similarity">
    <text evidence="7">Belongs to the binding-protein-dependent transport system permease family.</text>
</comment>
<evidence type="ECO:0000313" key="10">
    <source>
        <dbReference type="Proteomes" id="UP001204524"/>
    </source>
</evidence>
<feature type="transmembrane region" description="Helical" evidence="7">
    <location>
        <begin position="109"/>
        <end position="129"/>
    </location>
</feature>
<evidence type="ECO:0000256" key="1">
    <source>
        <dbReference type="ARBA" id="ARBA00004651"/>
    </source>
</evidence>
<dbReference type="CDD" id="cd06261">
    <property type="entry name" value="TM_PBP2"/>
    <property type="match status" value="1"/>
</dbReference>
<dbReference type="Pfam" id="PF00528">
    <property type="entry name" value="BPD_transp_1"/>
    <property type="match status" value="1"/>
</dbReference>
<keyword evidence="10" id="KW-1185">Reference proteome</keyword>
<evidence type="ECO:0000256" key="7">
    <source>
        <dbReference type="RuleBase" id="RU363032"/>
    </source>
</evidence>
<dbReference type="SUPFAM" id="SSF161098">
    <property type="entry name" value="MetI-like"/>
    <property type="match status" value="1"/>
</dbReference>
<evidence type="ECO:0000256" key="5">
    <source>
        <dbReference type="ARBA" id="ARBA00022989"/>
    </source>
</evidence>
<keyword evidence="5 7" id="KW-1133">Transmembrane helix</keyword>
<gene>
    <name evidence="9" type="ORF">NCI01_15050</name>
</gene>
<dbReference type="InterPro" id="IPR035906">
    <property type="entry name" value="MetI-like_sf"/>
</dbReference>
<dbReference type="RefSeq" id="WP_254182314.1">
    <property type="nucleotide sequence ID" value="NZ_JANARS010000006.1"/>
</dbReference>
<keyword evidence="3" id="KW-1003">Cell membrane</keyword>
<comment type="caution">
    <text evidence="9">The sequence shown here is derived from an EMBL/GenBank/DDBJ whole genome shotgun (WGS) entry which is preliminary data.</text>
</comment>
<feature type="transmembrane region" description="Helical" evidence="7">
    <location>
        <begin position="135"/>
        <end position="161"/>
    </location>
</feature>
<dbReference type="PANTHER" id="PTHR43744:SF12">
    <property type="entry name" value="ABC TRANSPORTER PERMEASE PROTEIN MG189-RELATED"/>
    <property type="match status" value="1"/>
</dbReference>
<keyword evidence="4 7" id="KW-0812">Transmembrane</keyword>
<feature type="transmembrane region" description="Helical" evidence="7">
    <location>
        <begin position="15"/>
        <end position="36"/>
    </location>
</feature>
<comment type="subcellular location">
    <subcellularLocation>
        <location evidence="1 7">Cell membrane</location>
        <topology evidence="1 7">Multi-pass membrane protein</topology>
    </subcellularLocation>
</comment>